<organism evidence="2 3">
    <name type="scientific">Erwinia amylovora NBRC 12687 = CFBP 1232</name>
    <dbReference type="NCBI Taxonomy" id="1219359"/>
    <lineage>
        <taxon>Bacteria</taxon>
        <taxon>Pseudomonadati</taxon>
        <taxon>Pseudomonadota</taxon>
        <taxon>Gammaproteobacteria</taxon>
        <taxon>Enterobacterales</taxon>
        <taxon>Erwiniaceae</taxon>
        <taxon>Erwinia</taxon>
    </lineage>
</organism>
<sequence length="240" mass="26830">MQLTRFTVALQRGRCGKALTSALLAFILTACCQKLPQKAVKGADSSLSEPENSIADFRLVNCERIWSTADGPALDNPLYWQRAIDCADRLSPANARAAAKGWPADNWQDAFRQAVLLSNGNMNPVERRQYLQRLDYYGADYPAAVRPLLQIWREGQGALLQLSAERMRYAILQQHSDAELDALRQRQTELQRDLASTRRKLDRLTDIERQLSSRRTPEAAENSGQDDGAADNTAADEAKP</sequence>
<dbReference type="Proteomes" id="UP000013111">
    <property type="component" value="Unassembled WGS sequence"/>
</dbReference>
<dbReference type="RefSeq" id="WP_004159167.1">
    <property type="nucleotide sequence ID" value="NZ_BAYW01000012.1"/>
</dbReference>
<dbReference type="GeneID" id="97606794"/>
<dbReference type="NCBIfam" id="NF007997">
    <property type="entry name" value="PRK10722.1"/>
    <property type="match status" value="1"/>
</dbReference>
<evidence type="ECO:0000313" key="2">
    <source>
        <dbReference type="EMBL" id="CCO94618.1"/>
    </source>
</evidence>
<dbReference type="EMBL" id="CAPB01000033">
    <property type="protein sequence ID" value="CCO94618.1"/>
    <property type="molecule type" value="Genomic_DNA"/>
</dbReference>
<reference evidence="2 3" key="2">
    <citation type="submission" date="2013-04" db="EMBL/GenBank/DDBJ databases">
        <title>Comparative genomics of 12 strains of Erwinia amylovora identifies a pan-genome with a large conserved core and provides insights into host specificity.</title>
        <authorList>
            <person name="Mann R.A."/>
            <person name="Smits T.H.M."/>
            <person name="Buehlmann A."/>
            <person name="Blom J."/>
            <person name="Goesmann A."/>
            <person name="Frey J.E."/>
            <person name="Plummer K.M."/>
            <person name="Beer S.V."/>
            <person name="Luck J."/>
            <person name="Duffy B."/>
            <person name="Rodoni B."/>
        </authorList>
    </citation>
    <scope>NUCLEOTIDE SEQUENCE [LARGE SCALE GENOMIC DNA]</scope>
    <source>
        <strain evidence="3">CFBP 1232</strain>
    </source>
</reference>
<feature type="region of interest" description="Disordered" evidence="1">
    <location>
        <begin position="205"/>
        <end position="240"/>
    </location>
</feature>
<accession>A0A831EKK7</accession>
<proteinExistence type="predicted"/>
<dbReference type="Pfam" id="PF13942">
    <property type="entry name" value="Lipoprotein_20"/>
    <property type="match status" value="1"/>
</dbReference>
<evidence type="ECO:0000256" key="1">
    <source>
        <dbReference type="SAM" id="MobiDB-lite"/>
    </source>
</evidence>
<name>A0A831EKK7_ERWAM</name>
<evidence type="ECO:0008006" key="4">
    <source>
        <dbReference type="Google" id="ProtNLM"/>
    </source>
</evidence>
<evidence type="ECO:0000313" key="3">
    <source>
        <dbReference type="Proteomes" id="UP000013111"/>
    </source>
</evidence>
<feature type="compositionally biased region" description="Basic and acidic residues" evidence="1">
    <location>
        <begin position="205"/>
        <end position="218"/>
    </location>
</feature>
<dbReference type="InterPro" id="IPR025262">
    <property type="entry name" value="QseG"/>
</dbReference>
<protein>
    <recommendedName>
        <fullName evidence="4">Alpha helix protein</fullName>
    </recommendedName>
</protein>
<reference evidence="2 3" key="1">
    <citation type="submission" date="2012-11" db="EMBL/GenBank/DDBJ databases">
        <authorList>
            <person name="Linke B."/>
        </authorList>
    </citation>
    <scope>NUCLEOTIDE SEQUENCE [LARGE SCALE GENOMIC DNA]</scope>
    <source>
        <strain evidence="3">CFBP 1232</strain>
    </source>
</reference>
<gene>
    <name evidence="2" type="ORF">BN437_2708</name>
</gene>
<dbReference type="AlphaFoldDB" id="A0A831EKK7"/>
<comment type="caution">
    <text evidence="2">The sequence shown here is derived from an EMBL/GenBank/DDBJ whole genome shotgun (WGS) entry which is preliminary data.</text>
</comment>
<dbReference type="PROSITE" id="PS51257">
    <property type="entry name" value="PROKAR_LIPOPROTEIN"/>
    <property type="match status" value="1"/>
</dbReference>